<evidence type="ECO:0000256" key="14">
    <source>
        <dbReference type="PIRSR" id="PIRSR000350-3"/>
    </source>
</evidence>
<sequence length="458" mass="48761">MAKQYDIIVVGGGPGGYVAAIKAAQLGAKTALVEKENVGGICLNHGCIPTKTFLKSAKVFKTMKHANDYGVTASGEIGFDWSKIVSRKDGVVKQLTGGVAFLLKKNGVDVYNGFGEIKSANEVVVNGESLQTKNVIIATGASAIVPPIPGVEDAYKKGIVVTSRELLAVKNYPKSILIVGGGVIGVEFATVFNSFGSKVTIIEKMDGILPTMDEEVRVAYTKTLKKDGIEILTGAEVKSVSDHKLTYNLAGQDVTIEGDLILMAVGTRANSKGLEHLGLEMDRANIKTNEYLQTNVPGIYAIGDVNGKFMLAHVAEHEGIVAVEHILKKGHQKMDYDKIPSCIYGSPEIAAIGLTEKEAKARGIDYKVSKVPLAAVGKALADGEKEGFIKLIVDKKYLEVVGVHIYAYNATELISEFSVAMASEATAYEIAHAIHPHPTLSELSLEAALGAIDKAIHI</sequence>
<evidence type="ECO:0000256" key="10">
    <source>
        <dbReference type="ARBA" id="ARBA00023157"/>
    </source>
</evidence>
<keyword evidence="14" id="KW-0547">Nucleotide-binding</keyword>
<dbReference type="InterPro" id="IPR023753">
    <property type="entry name" value="FAD/NAD-binding_dom"/>
</dbReference>
<dbReference type="NCBIfam" id="TIGR01350">
    <property type="entry name" value="lipoamide_DH"/>
    <property type="match status" value="1"/>
</dbReference>
<evidence type="ECO:0000313" key="19">
    <source>
        <dbReference type="EMBL" id="VEU83118.1"/>
    </source>
</evidence>
<keyword evidence="7 14" id="KW-0274">FAD</keyword>
<feature type="disulfide bond" description="Redox-active" evidence="15">
    <location>
        <begin position="42"/>
        <end position="47"/>
    </location>
</feature>
<evidence type="ECO:0000259" key="18">
    <source>
        <dbReference type="Pfam" id="PF07992"/>
    </source>
</evidence>
<dbReference type="Pfam" id="PF02852">
    <property type="entry name" value="Pyr_redox_dim"/>
    <property type="match status" value="1"/>
</dbReference>
<dbReference type="InterPro" id="IPR004099">
    <property type="entry name" value="Pyr_nucl-diS_OxRdtase_dimer"/>
</dbReference>
<keyword evidence="11 16" id="KW-0676">Redox-active center</keyword>
<feature type="binding site" evidence="14">
    <location>
        <position position="304"/>
    </location>
    <ligand>
        <name>FAD</name>
        <dbReference type="ChEBI" id="CHEBI:57692"/>
    </ligand>
</feature>
<evidence type="ECO:0000256" key="7">
    <source>
        <dbReference type="ARBA" id="ARBA00022827"/>
    </source>
</evidence>
<dbReference type="Gene3D" id="3.50.50.60">
    <property type="entry name" value="FAD/NAD(P)-binding domain"/>
    <property type="match status" value="2"/>
</dbReference>
<evidence type="ECO:0000256" key="13">
    <source>
        <dbReference type="PIRSR" id="PIRSR000350-2"/>
    </source>
</evidence>
<keyword evidence="10" id="KW-1015">Disulfide bond</keyword>
<organism evidence="19 20">
    <name type="scientific">Acholeplasma hippikon</name>
    <dbReference type="NCBI Taxonomy" id="264636"/>
    <lineage>
        <taxon>Bacteria</taxon>
        <taxon>Bacillati</taxon>
        <taxon>Mycoplasmatota</taxon>
        <taxon>Mollicutes</taxon>
        <taxon>Acholeplasmatales</taxon>
        <taxon>Acholeplasmataceae</taxon>
        <taxon>Acholeplasma</taxon>
    </lineage>
</organism>
<dbReference type="AlphaFoldDB" id="A0A449BKX4"/>
<dbReference type="RefSeq" id="WP_035370080.1">
    <property type="nucleotide sequence ID" value="NZ_LR215050.1"/>
</dbReference>
<keyword evidence="6 16" id="KW-0285">Flavoprotein</keyword>
<evidence type="ECO:0000256" key="16">
    <source>
        <dbReference type="RuleBase" id="RU003692"/>
    </source>
</evidence>
<dbReference type="GO" id="GO:0006103">
    <property type="term" value="P:2-oxoglutarate metabolic process"/>
    <property type="evidence" value="ECO:0007669"/>
    <property type="project" value="TreeGrafter"/>
</dbReference>
<dbReference type="GO" id="GO:0004148">
    <property type="term" value="F:dihydrolipoyl dehydrogenase (NADH) activity"/>
    <property type="evidence" value="ECO:0007669"/>
    <property type="project" value="UniProtKB-EC"/>
</dbReference>
<dbReference type="FunFam" id="3.30.390.30:FF:000001">
    <property type="entry name" value="Dihydrolipoyl dehydrogenase"/>
    <property type="match status" value="1"/>
</dbReference>
<evidence type="ECO:0000256" key="15">
    <source>
        <dbReference type="PIRSR" id="PIRSR000350-4"/>
    </source>
</evidence>
<feature type="binding site" evidence="14">
    <location>
        <position position="115"/>
    </location>
    <ligand>
        <name>FAD</name>
        <dbReference type="ChEBI" id="CHEBI:57692"/>
    </ligand>
</feature>
<dbReference type="InterPro" id="IPR036188">
    <property type="entry name" value="FAD/NAD-bd_sf"/>
</dbReference>
<dbReference type="SUPFAM" id="SSF51905">
    <property type="entry name" value="FAD/NAD(P)-binding domain"/>
    <property type="match status" value="1"/>
</dbReference>
<dbReference type="Gene3D" id="3.30.390.30">
    <property type="match status" value="1"/>
</dbReference>
<feature type="binding site" evidence="14">
    <location>
        <position position="203"/>
    </location>
    <ligand>
        <name>NAD(+)</name>
        <dbReference type="ChEBI" id="CHEBI:57540"/>
    </ligand>
</feature>
<dbReference type="KEGG" id="ahk:NCTC10172_01170"/>
<evidence type="ECO:0000256" key="11">
    <source>
        <dbReference type="ARBA" id="ARBA00023284"/>
    </source>
</evidence>
<comment type="cofactor">
    <cofactor evidence="14 16">
        <name>FAD</name>
        <dbReference type="ChEBI" id="CHEBI:57692"/>
    </cofactor>
    <text evidence="14 16">Binds 1 FAD per subunit.</text>
</comment>
<evidence type="ECO:0000256" key="5">
    <source>
        <dbReference type="ARBA" id="ARBA00022490"/>
    </source>
</evidence>
<evidence type="ECO:0000256" key="2">
    <source>
        <dbReference type="ARBA" id="ARBA00007532"/>
    </source>
</evidence>
<comment type="similarity">
    <text evidence="2 16">Belongs to the class-I pyridine nucleotide-disulfide oxidoreductase family.</text>
</comment>
<dbReference type="GO" id="GO:0005737">
    <property type="term" value="C:cytoplasm"/>
    <property type="evidence" value="ECO:0007669"/>
    <property type="project" value="UniProtKB-SubCell"/>
</dbReference>
<evidence type="ECO:0000256" key="12">
    <source>
        <dbReference type="ARBA" id="ARBA00049187"/>
    </source>
</evidence>
<dbReference type="Proteomes" id="UP000290909">
    <property type="component" value="Chromosome"/>
</dbReference>
<dbReference type="GO" id="GO:0050660">
    <property type="term" value="F:flavin adenine dinucleotide binding"/>
    <property type="evidence" value="ECO:0007669"/>
    <property type="project" value="InterPro"/>
</dbReference>
<dbReference type="InterPro" id="IPR006258">
    <property type="entry name" value="Lipoamide_DH"/>
</dbReference>
<proteinExistence type="inferred from homology"/>
<evidence type="ECO:0000256" key="4">
    <source>
        <dbReference type="ARBA" id="ARBA00016961"/>
    </source>
</evidence>
<comment type="subcellular location">
    <subcellularLocation>
        <location evidence="1">Cytoplasm</location>
    </subcellularLocation>
</comment>
<reference evidence="19 20" key="1">
    <citation type="submission" date="2019-01" db="EMBL/GenBank/DDBJ databases">
        <authorList>
            <consortium name="Pathogen Informatics"/>
        </authorList>
    </citation>
    <scope>NUCLEOTIDE SEQUENCE [LARGE SCALE GENOMIC DNA]</scope>
    <source>
        <strain evidence="19 20">NCTC10172</strain>
    </source>
</reference>
<dbReference type="EC" id="1.8.1.4" evidence="3 16"/>
<accession>A0A449BKX4</accession>
<feature type="binding site" evidence="14">
    <location>
        <position position="51"/>
    </location>
    <ligand>
        <name>FAD</name>
        <dbReference type="ChEBI" id="CHEBI:57692"/>
    </ligand>
</feature>
<dbReference type="PROSITE" id="PS00076">
    <property type="entry name" value="PYRIDINE_REDOX_1"/>
    <property type="match status" value="1"/>
</dbReference>
<dbReference type="PRINTS" id="PR00368">
    <property type="entry name" value="FADPNR"/>
</dbReference>
<comment type="miscellaneous">
    <text evidence="16">The active site is a redox-active disulfide bond.</text>
</comment>
<evidence type="ECO:0000256" key="3">
    <source>
        <dbReference type="ARBA" id="ARBA00012608"/>
    </source>
</evidence>
<comment type="catalytic activity">
    <reaction evidence="12 16">
        <text>N(6)-[(R)-dihydrolipoyl]-L-lysyl-[protein] + NAD(+) = N(6)-[(R)-lipoyl]-L-lysyl-[protein] + NADH + H(+)</text>
        <dbReference type="Rhea" id="RHEA:15045"/>
        <dbReference type="Rhea" id="RHEA-COMP:10474"/>
        <dbReference type="Rhea" id="RHEA-COMP:10475"/>
        <dbReference type="ChEBI" id="CHEBI:15378"/>
        <dbReference type="ChEBI" id="CHEBI:57540"/>
        <dbReference type="ChEBI" id="CHEBI:57945"/>
        <dbReference type="ChEBI" id="CHEBI:83099"/>
        <dbReference type="ChEBI" id="CHEBI:83100"/>
        <dbReference type="EC" id="1.8.1.4"/>
    </reaction>
</comment>
<feature type="binding site" evidence="14">
    <location>
        <begin position="310"/>
        <end position="313"/>
    </location>
    <ligand>
        <name>FAD</name>
        <dbReference type="ChEBI" id="CHEBI:57692"/>
    </ligand>
</feature>
<dbReference type="InterPro" id="IPR001100">
    <property type="entry name" value="Pyr_nuc-diS_OxRdtase"/>
</dbReference>
<dbReference type="PANTHER" id="PTHR22912">
    <property type="entry name" value="DISULFIDE OXIDOREDUCTASE"/>
    <property type="match status" value="1"/>
</dbReference>
<dbReference type="InterPro" id="IPR012999">
    <property type="entry name" value="Pyr_OxRdtase_I_AS"/>
</dbReference>
<dbReference type="Pfam" id="PF07992">
    <property type="entry name" value="Pyr_redox_2"/>
    <property type="match status" value="1"/>
</dbReference>
<gene>
    <name evidence="19" type="primary">pdhD</name>
    <name evidence="19" type="ORF">NCTC10172_01170</name>
</gene>
<evidence type="ECO:0000256" key="1">
    <source>
        <dbReference type="ARBA" id="ARBA00004496"/>
    </source>
</evidence>
<keyword evidence="5" id="KW-0963">Cytoplasm</keyword>
<dbReference type="EMBL" id="LR215050">
    <property type="protein sequence ID" value="VEU83118.1"/>
    <property type="molecule type" value="Genomic_DNA"/>
</dbReference>
<evidence type="ECO:0000313" key="20">
    <source>
        <dbReference type="Proteomes" id="UP000290909"/>
    </source>
</evidence>
<keyword evidence="20" id="KW-1185">Reference proteome</keyword>
<feature type="binding site" evidence="14">
    <location>
        <position position="266"/>
    </location>
    <ligand>
        <name>NAD(+)</name>
        <dbReference type="ChEBI" id="CHEBI:57540"/>
    </ligand>
</feature>
<dbReference type="InterPro" id="IPR050151">
    <property type="entry name" value="Class-I_Pyr_Nuc-Dis_Oxidored"/>
</dbReference>
<dbReference type="PIRSF" id="PIRSF000350">
    <property type="entry name" value="Mercury_reductase_MerA"/>
    <property type="match status" value="1"/>
</dbReference>
<feature type="domain" description="Pyridine nucleotide-disulphide oxidoreductase dimerisation" evidence="17">
    <location>
        <begin position="339"/>
        <end position="446"/>
    </location>
</feature>
<feature type="domain" description="FAD/NAD(P)-binding" evidence="18">
    <location>
        <begin position="5"/>
        <end position="319"/>
    </location>
</feature>
<dbReference type="PANTHER" id="PTHR22912:SF217">
    <property type="entry name" value="DIHYDROLIPOYL DEHYDROGENASE"/>
    <property type="match status" value="1"/>
</dbReference>
<feature type="active site" description="Proton acceptor" evidence="13">
    <location>
        <position position="437"/>
    </location>
</feature>
<evidence type="ECO:0000259" key="17">
    <source>
        <dbReference type="Pfam" id="PF02852"/>
    </source>
</evidence>
<evidence type="ECO:0000256" key="8">
    <source>
        <dbReference type="ARBA" id="ARBA00023002"/>
    </source>
</evidence>
<dbReference type="PRINTS" id="PR00411">
    <property type="entry name" value="PNDRDTASEI"/>
</dbReference>
<evidence type="ECO:0000256" key="6">
    <source>
        <dbReference type="ARBA" id="ARBA00022630"/>
    </source>
</evidence>
<keyword evidence="8 16" id="KW-0560">Oxidoreductase</keyword>
<evidence type="ECO:0000256" key="9">
    <source>
        <dbReference type="ARBA" id="ARBA00023027"/>
    </source>
</evidence>
<protein>
    <recommendedName>
        <fullName evidence="4 16">Dihydrolipoyl dehydrogenase</fullName>
        <ecNumber evidence="3 16">1.8.1.4</ecNumber>
    </recommendedName>
</protein>
<name>A0A449BKX4_9MOLU</name>
<keyword evidence="9 14" id="KW-0520">NAD</keyword>
<dbReference type="STRING" id="1408416.GCA_000702765_01349"/>
<dbReference type="SUPFAM" id="SSF55424">
    <property type="entry name" value="FAD/NAD-linked reductases, dimerisation (C-terminal) domain"/>
    <property type="match status" value="1"/>
</dbReference>
<dbReference type="InterPro" id="IPR016156">
    <property type="entry name" value="FAD/NAD-linked_Rdtase_dimer_sf"/>
</dbReference>
<feature type="binding site" evidence="14">
    <location>
        <begin position="180"/>
        <end position="187"/>
    </location>
    <ligand>
        <name>NAD(+)</name>
        <dbReference type="ChEBI" id="CHEBI:57540"/>
    </ligand>
</feature>